<dbReference type="InterPro" id="IPR053710">
    <property type="entry name" value="Arylamine_NAT_domain_sf"/>
</dbReference>
<evidence type="ECO:0000313" key="3">
    <source>
        <dbReference type="EMBL" id="EHJ07995.1"/>
    </source>
</evidence>
<dbReference type="Pfam" id="PF00797">
    <property type="entry name" value="Acetyltransf_2"/>
    <property type="match status" value="1"/>
</dbReference>
<proteinExistence type="inferred from homology"/>
<dbReference type="AlphaFoldDB" id="G5JIJ6"/>
<comment type="similarity">
    <text evidence="1 2">Belongs to the arylamine N-acetyltransferase family.</text>
</comment>
<reference evidence="3 4" key="1">
    <citation type="journal article" date="2012" name="BMC Genomics">
        <title>Comparative genomic analysis of the genus Staphylococcus including Staphylococcus aureus and its newly described sister species Staphylococcus simiae.</title>
        <authorList>
            <person name="Suzuki H."/>
            <person name="Lefebure T."/>
            <person name="Pavinski Bitar P."/>
            <person name="Stanhope M.J."/>
        </authorList>
    </citation>
    <scope>NUCLEOTIDE SEQUENCE [LARGE SCALE GENOMIC DNA]</scope>
    <source>
        <strain evidence="3 4">CCM 7213</strain>
    </source>
</reference>
<dbReference type="RefSeq" id="WP_002463856.1">
    <property type="nucleotide sequence ID" value="NZ_AEUN01000406.1"/>
</dbReference>
<dbReference type="PRINTS" id="PR01543">
    <property type="entry name" value="ANATRNSFRASE"/>
</dbReference>
<name>G5JIJ6_9STAP</name>
<dbReference type="PATRIC" id="fig|911238.3.peg.1090"/>
<organism evidence="3 4">
    <name type="scientific">Staphylococcus simiae CCM 7213 = CCUG 51256</name>
    <dbReference type="NCBI Taxonomy" id="911238"/>
    <lineage>
        <taxon>Bacteria</taxon>
        <taxon>Bacillati</taxon>
        <taxon>Bacillota</taxon>
        <taxon>Bacilli</taxon>
        <taxon>Bacillales</taxon>
        <taxon>Staphylococcaceae</taxon>
        <taxon>Staphylococcus</taxon>
    </lineage>
</organism>
<keyword evidence="4" id="KW-1185">Reference proteome</keyword>
<dbReference type="Proteomes" id="UP000005413">
    <property type="component" value="Unassembled WGS sequence"/>
</dbReference>
<sequence length="266" mass="30875">MNVEQLENYLHIDRSKFDQPTLEALNYYAQRYMLTVPFENIDVQNGVRISVEVEDVFNKVVNHHRGGFCYEMNTLFKAYLLEKGFKPELMSATIHTPGGGRSLPGSHVSLAVPLNDMYYVADVGFGDLPLQVIPITLPDEPQPVEDVTGTFRAIFDSDAKQIYYVQKYENDNWNTKYEAKFEAKLIHDFDYNIEYNQTSPHSTFVKRLLITMPKEYGRATMSQDYLTLTSQHQKEKFDVTKDNYQQFLAKHFGLNVKINRIEQKDS</sequence>
<protein>
    <submittedName>
        <fullName evidence="3">N-acetyltransferase family protein</fullName>
    </submittedName>
</protein>
<dbReference type="SUPFAM" id="SSF54001">
    <property type="entry name" value="Cysteine proteinases"/>
    <property type="match status" value="1"/>
</dbReference>
<dbReference type="GO" id="GO:0016407">
    <property type="term" value="F:acetyltransferase activity"/>
    <property type="evidence" value="ECO:0007669"/>
    <property type="project" value="InterPro"/>
</dbReference>
<accession>G5JIJ6</accession>
<dbReference type="InterPro" id="IPR001447">
    <property type="entry name" value="Arylamine_N-AcTrfase"/>
</dbReference>
<dbReference type="PANTHER" id="PTHR11786:SF0">
    <property type="entry name" value="ARYLAMINE N-ACETYLTRANSFERASE 4-RELATED"/>
    <property type="match status" value="1"/>
</dbReference>
<dbReference type="OrthoDB" id="7181050at2"/>
<dbReference type="PANTHER" id="PTHR11786">
    <property type="entry name" value="N-HYDROXYARYLAMINE O-ACETYLTRANSFERASE"/>
    <property type="match status" value="1"/>
</dbReference>
<dbReference type="EMBL" id="AEUN01000406">
    <property type="protein sequence ID" value="EHJ07995.1"/>
    <property type="molecule type" value="Genomic_DNA"/>
</dbReference>
<dbReference type="InterPro" id="IPR038765">
    <property type="entry name" value="Papain-like_cys_pep_sf"/>
</dbReference>
<evidence type="ECO:0000256" key="2">
    <source>
        <dbReference type="RuleBase" id="RU003452"/>
    </source>
</evidence>
<dbReference type="Gene3D" id="3.30.2140.20">
    <property type="match status" value="1"/>
</dbReference>
<gene>
    <name evidence="3" type="ORF">SS7213T_06421</name>
</gene>
<evidence type="ECO:0000256" key="1">
    <source>
        <dbReference type="ARBA" id="ARBA00006547"/>
    </source>
</evidence>
<keyword evidence="3" id="KW-0808">Transferase</keyword>
<evidence type="ECO:0000313" key="4">
    <source>
        <dbReference type="Proteomes" id="UP000005413"/>
    </source>
</evidence>
<comment type="caution">
    <text evidence="3">The sequence shown here is derived from an EMBL/GenBank/DDBJ whole genome shotgun (WGS) entry which is preliminary data.</text>
</comment>